<organism evidence="1 2">
    <name type="scientific">Noviherbaspirillum cavernae</name>
    <dbReference type="NCBI Taxonomy" id="2320862"/>
    <lineage>
        <taxon>Bacteria</taxon>
        <taxon>Pseudomonadati</taxon>
        <taxon>Pseudomonadota</taxon>
        <taxon>Betaproteobacteria</taxon>
        <taxon>Burkholderiales</taxon>
        <taxon>Oxalobacteraceae</taxon>
        <taxon>Noviherbaspirillum</taxon>
    </lineage>
</organism>
<protein>
    <submittedName>
        <fullName evidence="1">Uncharacterized protein</fullName>
    </submittedName>
</protein>
<evidence type="ECO:0000313" key="2">
    <source>
        <dbReference type="Proteomes" id="UP000285190"/>
    </source>
</evidence>
<sequence length="212" mass="23168">MPVINITLNDDAYNALQDEYRKMAIAWPRPGRAALPPGFDEWLAARAIGGEVEALPRAALDDVRTFTAIEKLITRLAQHGFGLAHLAKNDASLPDAARELSESLVGDLNLPSQQRKRIEELIEYYAKSAKEIADLGRVGVTNRAYGALHEACRDLVERTGSAVDRLGEERGVGRAEGAIAMLVSLGVMDRKTGTEKTEAFKLQARDSKKRSA</sequence>
<keyword evidence="2" id="KW-1185">Reference proteome</keyword>
<evidence type="ECO:0000313" key="1">
    <source>
        <dbReference type="EMBL" id="RJG05751.1"/>
    </source>
</evidence>
<dbReference type="OrthoDB" id="8719589at2"/>
<gene>
    <name evidence="1" type="ORF">D3870_06710</name>
</gene>
<name>A0A418WZZ1_9BURK</name>
<proteinExistence type="predicted"/>
<comment type="caution">
    <text evidence="1">The sequence shown here is derived from an EMBL/GenBank/DDBJ whole genome shotgun (WGS) entry which is preliminary data.</text>
</comment>
<dbReference type="Proteomes" id="UP000285190">
    <property type="component" value="Unassembled WGS sequence"/>
</dbReference>
<dbReference type="AlphaFoldDB" id="A0A418WZZ1"/>
<reference evidence="1 2" key="1">
    <citation type="submission" date="2018-09" db="EMBL/GenBank/DDBJ databases">
        <authorList>
            <person name="Zhu H."/>
        </authorList>
    </citation>
    <scope>NUCLEOTIDE SEQUENCE [LARGE SCALE GENOMIC DNA]</scope>
    <source>
        <strain evidence="1 2">K2R10-39</strain>
    </source>
</reference>
<dbReference type="EMBL" id="QYUN01000002">
    <property type="protein sequence ID" value="RJG05751.1"/>
    <property type="molecule type" value="Genomic_DNA"/>
</dbReference>
<accession>A0A418WZZ1</accession>
<dbReference type="RefSeq" id="WP_119737715.1">
    <property type="nucleotide sequence ID" value="NZ_QYUN01000002.1"/>
</dbReference>